<accession>A0A248V7Q3</accession>
<evidence type="ECO:0000313" key="3">
    <source>
        <dbReference type="EMBL" id="RCA09660.1"/>
    </source>
</evidence>
<dbReference type="EMBL" id="LEPB01000007">
    <property type="protein sequence ID" value="RCA09660.1"/>
    <property type="molecule type" value="Genomic_DNA"/>
</dbReference>
<evidence type="ECO:0000313" key="5">
    <source>
        <dbReference type="Proteomes" id="UP000326078"/>
    </source>
</evidence>
<organism evidence="3 4">
    <name type="scientific">Enterococcus durans</name>
    <dbReference type="NCBI Taxonomy" id="53345"/>
    <lineage>
        <taxon>Bacteria</taxon>
        <taxon>Bacillati</taxon>
        <taxon>Bacillota</taxon>
        <taxon>Bacilli</taxon>
        <taxon>Lactobacillales</taxon>
        <taxon>Enterococcaceae</taxon>
        <taxon>Enterococcus</taxon>
    </lineage>
</organism>
<keyword evidence="1" id="KW-1133">Transmembrane helix</keyword>
<dbReference type="EMBL" id="VYUT01000025">
    <property type="protein sequence ID" value="KAA9203737.1"/>
    <property type="molecule type" value="Genomic_DNA"/>
</dbReference>
<evidence type="ECO:0000256" key="1">
    <source>
        <dbReference type="SAM" id="Phobius"/>
    </source>
</evidence>
<dbReference type="Pfam" id="PF19478">
    <property type="entry name" value="TrbL_2"/>
    <property type="match status" value="1"/>
</dbReference>
<protein>
    <recommendedName>
        <fullName evidence="6">TrbL/VirB6 plasmid conjugal transfer protein</fullName>
    </recommendedName>
</protein>
<keyword evidence="1" id="KW-0472">Membrane</keyword>
<evidence type="ECO:0000313" key="4">
    <source>
        <dbReference type="Proteomes" id="UP000252797"/>
    </source>
</evidence>
<proteinExistence type="predicted"/>
<name>A0A248V7Q3_9ENTE</name>
<dbReference type="RefSeq" id="WP_081135095.1">
    <property type="nucleotide sequence ID" value="NZ_CP022930.1"/>
</dbReference>
<reference evidence="3 4" key="1">
    <citation type="submission" date="2015-06" db="EMBL/GenBank/DDBJ databases">
        <title>The Genome Sequence of Enterococcus durans 4EA1.</title>
        <authorList>
            <consortium name="The Broad Institute Genomics Platform"/>
            <consortium name="The Broad Institute Genome Sequencing Center for Infectious Disease"/>
            <person name="Earl A.M."/>
            <person name="Van Tyne D."/>
            <person name="Lebreton F."/>
            <person name="Saavedra J.T."/>
            <person name="Gilmore M.S."/>
            <person name="Manson Mcguire A."/>
            <person name="Clock S."/>
            <person name="Crupain M."/>
            <person name="Rangan U."/>
            <person name="Young S."/>
            <person name="Abouelleil A."/>
            <person name="Cao P."/>
            <person name="Chapman S.B."/>
            <person name="Griggs A."/>
            <person name="Priest M."/>
            <person name="Shea T."/>
            <person name="Wortman J."/>
            <person name="Nusbaum C."/>
            <person name="Birren B."/>
        </authorList>
    </citation>
    <scope>NUCLEOTIDE SEQUENCE [LARGE SCALE GENOMIC DNA]</scope>
    <source>
        <strain evidence="3 4">4EA1</strain>
    </source>
</reference>
<gene>
    <name evidence="3" type="ORF">EA71_02977</name>
    <name evidence="2" type="ORF">F6X95_12975</name>
</gene>
<feature type="transmembrane region" description="Helical" evidence="1">
    <location>
        <begin position="241"/>
        <end position="260"/>
    </location>
</feature>
<dbReference type="Proteomes" id="UP000252797">
    <property type="component" value="Unassembled WGS sequence"/>
</dbReference>
<keyword evidence="1" id="KW-0812">Transmembrane</keyword>
<feature type="transmembrane region" description="Helical" evidence="1">
    <location>
        <begin position="84"/>
        <end position="102"/>
    </location>
</feature>
<dbReference type="InterPro" id="IPR045798">
    <property type="entry name" value="TrbL_Firmicutes"/>
</dbReference>
<feature type="transmembrane region" description="Helical" evidence="1">
    <location>
        <begin position="215"/>
        <end position="235"/>
    </location>
</feature>
<feature type="transmembrane region" description="Helical" evidence="1">
    <location>
        <begin position="175"/>
        <end position="194"/>
    </location>
</feature>
<comment type="caution">
    <text evidence="3">The sequence shown here is derived from an EMBL/GenBank/DDBJ whole genome shotgun (WGS) entry which is preliminary data.</text>
</comment>
<dbReference type="GO" id="GO:0030255">
    <property type="term" value="P:protein secretion by the type IV secretion system"/>
    <property type="evidence" value="ECO:0007669"/>
    <property type="project" value="InterPro"/>
</dbReference>
<dbReference type="AlphaFoldDB" id="A0A248V7Q3"/>
<feature type="transmembrane region" description="Helical" evidence="1">
    <location>
        <begin position="43"/>
        <end position="64"/>
    </location>
</feature>
<evidence type="ECO:0000313" key="2">
    <source>
        <dbReference type="EMBL" id="KAA9203737.1"/>
    </source>
</evidence>
<feature type="transmembrane region" description="Helical" evidence="1">
    <location>
        <begin position="149"/>
        <end position="169"/>
    </location>
</feature>
<feature type="transmembrane region" description="Helical" evidence="1">
    <location>
        <begin position="108"/>
        <end position="129"/>
    </location>
</feature>
<dbReference type="GeneID" id="56742647"/>
<sequence>MEKAIMNIFSQIMTYLNGEDLQNTLGQNLSSYMYDAYDLVKDLQTIVVGPLALSILALFILLEFQRISLKVEGAGGAPMLGFEMIIKSFIKFAICYVVILRIQDILDGIIVITANLSAKILAIGASGKVQDVSERVERAVNALSWWEQIVVLLIMCILFLVALVVRVLIQVTIYLRFLELYIFSAMAPIPMGALPSQEFSSMTKSFFKNFASTGLQATFIALVLIIYPMIFARIMKDVGEGMWGIILGLTIYMIALLLSINKTKGWAKTILSAS</sequence>
<dbReference type="Proteomes" id="UP000326078">
    <property type="component" value="Unassembled WGS sequence"/>
</dbReference>
<reference evidence="2 5" key="2">
    <citation type="submission" date="2019-09" db="EMBL/GenBank/DDBJ databases">
        <title>Vancomyinc resistant enterococci isolated from farm animals in Switzerland.</title>
        <authorList>
            <person name="Stevens M.J.A."/>
            <person name="Stephan R."/>
            <person name="Morach M."/>
            <person name="Nuesch-Inderbinen M."/>
        </authorList>
    </citation>
    <scope>NUCLEOTIDE SEQUENCE [LARGE SCALE GENOMIC DNA]</scope>
    <source>
        <strain evidence="2 5">GH27</strain>
    </source>
</reference>
<evidence type="ECO:0008006" key="6">
    <source>
        <dbReference type="Google" id="ProtNLM"/>
    </source>
</evidence>